<evidence type="ECO:0000259" key="2">
    <source>
        <dbReference type="PROSITE" id="PS50222"/>
    </source>
</evidence>
<gene>
    <name evidence="3" type="ORF">HNAJ_LOCUS5117</name>
</gene>
<dbReference type="EMBL" id="UZAE01004075">
    <property type="protein sequence ID" value="VDO00977.1"/>
    <property type="molecule type" value="Genomic_DNA"/>
</dbReference>
<dbReference type="Gene3D" id="1.10.238.10">
    <property type="entry name" value="EF-hand"/>
    <property type="match status" value="2"/>
</dbReference>
<reference evidence="3 4" key="2">
    <citation type="submission" date="2018-11" db="EMBL/GenBank/DDBJ databases">
        <authorList>
            <consortium name="Pathogen Informatics"/>
        </authorList>
    </citation>
    <scope>NUCLEOTIDE SEQUENCE [LARGE SCALE GENOMIC DNA]</scope>
</reference>
<dbReference type="Proteomes" id="UP000278807">
    <property type="component" value="Unassembled WGS sequence"/>
</dbReference>
<dbReference type="GO" id="GO:0005509">
    <property type="term" value="F:calcium ion binding"/>
    <property type="evidence" value="ECO:0007669"/>
    <property type="project" value="InterPro"/>
</dbReference>
<dbReference type="SUPFAM" id="SSF47473">
    <property type="entry name" value="EF-hand"/>
    <property type="match status" value="1"/>
</dbReference>
<evidence type="ECO:0000313" key="5">
    <source>
        <dbReference type="WBParaSite" id="HNAJ_0000511901-mRNA-1"/>
    </source>
</evidence>
<dbReference type="OrthoDB" id="10020961at2759"/>
<feature type="signal peptide" evidence="1">
    <location>
        <begin position="1"/>
        <end position="18"/>
    </location>
</feature>
<sequence>MSLGFLFLHLIFIRKGRHETTWAVLRQFGYDNRLRLSRDFLFPKLVVPPGCSSELSPAGLHFLHSLFTKYDADGDEFLNRAELTELLATCPVSETGPDIDGTTPSTLPFPTIGMEDIGLCVETNSKGWISRRGFIAHWMMGALLEPSRALEYLAYWGFTYQSGTTCALDNDRQHLSGVGLTSTSSNDNRVSHLHGFIDNAAKSLLRGLTITPDRRMDYIRGHTDRTVFYCRVYGSRMVGKTCLLQGLLGRGLRGRGGTTVGGATGRTSAWAAATGIPVFDHFRTLLLHEISAGYGEQMSTGEALSADVACLLYDSTDPESFRYVANIFLVS</sequence>
<keyword evidence="1" id="KW-0732">Signal</keyword>
<dbReference type="AlphaFoldDB" id="A0A0R3TDI0"/>
<dbReference type="InterPro" id="IPR013566">
    <property type="entry name" value="EF_hand_assoc_1"/>
</dbReference>
<protein>
    <submittedName>
        <fullName evidence="5">EF-hand domain-containing protein</fullName>
    </submittedName>
</protein>
<evidence type="ECO:0000313" key="4">
    <source>
        <dbReference type="Proteomes" id="UP000278807"/>
    </source>
</evidence>
<evidence type="ECO:0000256" key="1">
    <source>
        <dbReference type="SAM" id="SignalP"/>
    </source>
</evidence>
<dbReference type="WBParaSite" id="HNAJ_0000511901-mRNA-1">
    <property type="protein sequence ID" value="HNAJ_0000511901-mRNA-1"/>
    <property type="gene ID" value="HNAJ_0000511901"/>
</dbReference>
<feature type="domain" description="EF-hand" evidence="2">
    <location>
        <begin position="58"/>
        <end position="93"/>
    </location>
</feature>
<dbReference type="SUPFAM" id="SSF52540">
    <property type="entry name" value="P-loop containing nucleoside triphosphate hydrolases"/>
    <property type="match status" value="1"/>
</dbReference>
<evidence type="ECO:0000313" key="3">
    <source>
        <dbReference type="EMBL" id="VDO00977.1"/>
    </source>
</evidence>
<name>A0A0R3TDI0_RODNA</name>
<feature type="chain" id="PRO_5043131767" evidence="1">
    <location>
        <begin position="19"/>
        <end position="331"/>
    </location>
</feature>
<dbReference type="Pfam" id="PF08355">
    <property type="entry name" value="EF_assoc_1"/>
    <property type="match status" value="1"/>
</dbReference>
<keyword evidence="4" id="KW-1185">Reference proteome</keyword>
<dbReference type="InterPro" id="IPR027417">
    <property type="entry name" value="P-loop_NTPase"/>
</dbReference>
<dbReference type="InterPro" id="IPR011992">
    <property type="entry name" value="EF-hand-dom_pair"/>
</dbReference>
<reference evidence="5" key="1">
    <citation type="submission" date="2017-02" db="UniProtKB">
        <authorList>
            <consortium name="WormBaseParasite"/>
        </authorList>
    </citation>
    <scope>IDENTIFICATION</scope>
</reference>
<proteinExistence type="predicted"/>
<dbReference type="InterPro" id="IPR013567">
    <property type="entry name" value="EF_hand_assoc_2"/>
</dbReference>
<accession>A0A0R3TDI0</accession>
<dbReference type="Pfam" id="PF08356">
    <property type="entry name" value="EF_assoc_2"/>
    <property type="match status" value="1"/>
</dbReference>
<dbReference type="Gene3D" id="3.40.50.300">
    <property type="entry name" value="P-loop containing nucleotide triphosphate hydrolases"/>
    <property type="match status" value="1"/>
</dbReference>
<organism evidence="5">
    <name type="scientific">Rodentolepis nana</name>
    <name type="common">Dwarf tapeworm</name>
    <name type="synonym">Hymenolepis nana</name>
    <dbReference type="NCBI Taxonomy" id="102285"/>
    <lineage>
        <taxon>Eukaryota</taxon>
        <taxon>Metazoa</taxon>
        <taxon>Spiralia</taxon>
        <taxon>Lophotrochozoa</taxon>
        <taxon>Platyhelminthes</taxon>
        <taxon>Cestoda</taxon>
        <taxon>Eucestoda</taxon>
        <taxon>Cyclophyllidea</taxon>
        <taxon>Hymenolepididae</taxon>
        <taxon>Rodentolepis</taxon>
    </lineage>
</organism>
<dbReference type="STRING" id="102285.A0A0R3TDI0"/>
<dbReference type="PROSITE" id="PS50222">
    <property type="entry name" value="EF_HAND_2"/>
    <property type="match status" value="1"/>
</dbReference>
<dbReference type="InterPro" id="IPR002048">
    <property type="entry name" value="EF_hand_dom"/>
</dbReference>